<dbReference type="InterPro" id="IPR036457">
    <property type="entry name" value="PPM-type-like_dom_sf"/>
</dbReference>
<name>A0A9K3DCE7_9EUKA</name>
<protein>
    <submittedName>
        <fullName evidence="2">Protein phosphatase 2C family</fullName>
    </submittedName>
</protein>
<feature type="domain" description="PPM-type phosphatase" evidence="1">
    <location>
        <begin position="1"/>
        <end position="91"/>
    </location>
</feature>
<keyword evidence="3" id="KW-1185">Reference proteome</keyword>
<accession>A0A9K3DCE7</accession>
<dbReference type="Gene3D" id="3.60.40.10">
    <property type="entry name" value="PPM-type phosphatase domain"/>
    <property type="match status" value="1"/>
</dbReference>
<dbReference type="Pfam" id="PF00481">
    <property type="entry name" value="PP2C"/>
    <property type="match status" value="1"/>
</dbReference>
<gene>
    <name evidence="2" type="ORF">KIPB_015900</name>
</gene>
<dbReference type="AlphaFoldDB" id="A0A9K3DCE7"/>
<dbReference type="InterPro" id="IPR001932">
    <property type="entry name" value="PPM-type_phosphatase-like_dom"/>
</dbReference>
<dbReference type="SUPFAM" id="SSF81606">
    <property type="entry name" value="PP2C-like"/>
    <property type="match status" value="1"/>
</dbReference>
<dbReference type="InterPro" id="IPR015655">
    <property type="entry name" value="PP2C"/>
</dbReference>
<proteinExistence type="predicted"/>
<dbReference type="GO" id="GO:0004722">
    <property type="term" value="F:protein serine/threonine phosphatase activity"/>
    <property type="evidence" value="ECO:0007669"/>
    <property type="project" value="InterPro"/>
</dbReference>
<reference evidence="2 3" key="1">
    <citation type="journal article" date="2018" name="PLoS ONE">
        <title>The draft genome of Kipferlia bialata reveals reductive genome evolution in fornicate parasites.</title>
        <authorList>
            <person name="Tanifuji G."/>
            <person name="Takabayashi S."/>
            <person name="Kume K."/>
            <person name="Takagi M."/>
            <person name="Nakayama T."/>
            <person name="Kamikawa R."/>
            <person name="Inagaki Y."/>
            <person name="Hashimoto T."/>
        </authorList>
    </citation>
    <scope>NUCLEOTIDE SEQUENCE [LARGE SCALE GENOMIC DNA]</scope>
    <source>
        <strain evidence="2">NY0173</strain>
    </source>
</reference>
<evidence type="ECO:0000313" key="2">
    <source>
        <dbReference type="EMBL" id="GIQ92242.1"/>
    </source>
</evidence>
<dbReference type="OrthoDB" id="10264738at2759"/>
<dbReference type="PROSITE" id="PS51746">
    <property type="entry name" value="PPM_2"/>
    <property type="match status" value="1"/>
</dbReference>
<feature type="non-terminal residue" evidence="2">
    <location>
        <position position="91"/>
    </location>
</feature>
<dbReference type="EMBL" id="BDIP01009262">
    <property type="protein sequence ID" value="GIQ92242.1"/>
    <property type="molecule type" value="Genomic_DNA"/>
</dbReference>
<comment type="caution">
    <text evidence="2">The sequence shown here is derived from an EMBL/GenBank/DDBJ whole genome shotgun (WGS) entry which is preliminary data.</text>
</comment>
<dbReference type="PANTHER" id="PTHR47992">
    <property type="entry name" value="PROTEIN PHOSPHATASE"/>
    <property type="match status" value="1"/>
</dbReference>
<evidence type="ECO:0000259" key="1">
    <source>
        <dbReference type="PROSITE" id="PS51746"/>
    </source>
</evidence>
<dbReference type="Proteomes" id="UP000265618">
    <property type="component" value="Unassembled WGS sequence"/>
</dbReference>
<evidence type="ECO:0000313" key="3">
    <source>
        <dbReference type="Proteomes" id="UP000265618"/>
    </source>
</evidence>
<feature type="non-terminal residue" evidence="2">
    <location>
        <position position="1"/>
    </location>
</feature>
<sequence>LSNQFLGGSTALSAVVTDETIWVANAGDSRCVYIPRGDMNSCLSVTEDHKPNNDTERERVEAVGSRVVPQNWGNVYRVAGLLSVARAIGDQ</sequence>
<organism evidence="2 3">
    <name type="scientific">Kipferlia bialata</name>
    <dbReference type="NCBI Taxonomy" id="797122"/>
    <lineage>
        <taxon>Eukaryota</taxon>
        <taxon>Metamonada</taxon>
        <taxon>Carpediemonas-like organisms</taxon>
        <taxon>Kipferlia</taxon>
    </lineage>
</organism>